<dbReference type="Pfam" id="PF13855">
    <property type="entry name" value="LRR_8"/>
    <property type="match status" value="1"/>
</dbReference>
<dbReference type="AlphaFoldDB" id="A0A3B4FM65"/>
<protein>
    <submittedName>
        <fullName evidence="4">Uncharacterized protein</fullName>
    </submittedName>
</protein>
<reference evidence="4" key="1">
    <citation type="submission" date="2023-09" db="UniProtKB">
        <authorList>
            <consortium name="Ensembl"/>
        </authorList>
    </citation>
    <scope>IDENTIFICATION</scope>
</reference>
<name>A0A3B4FM65_9CICH</name>
<evidence type="ECO:0000313" key="4">
    <source>
        <dbReference type="Ensembl" id="ENSPNYP00000010859.1"/>
    </source>
</evidence>
<accession>A0A3B4FM65</accession>
<dbReference type="PANTHER" id="PTHR24373">
    <property type="entry name" value="SLIT RELATED LEUCINE-RICH REPEAT NEURONAL PROTEIN"/>
    <property type="match status" value="1"/>
</dbReference>
<dbReference type="InterPro" id="IPR001611">
    <property type="entry name" value="Leu-rich_rpt"/>
</dbReference>
<sequence length="108" mass="11509">MRSTSQETRFLSACTVATKSTVSASNTKGCFVVQVPEVIPTASPILPTLSVLRLGSNRLTSLPDGSFSACPGLTELYLENNAINSLSDHTFSGLTKLEVSMCKIIKEV</sequence>
<dbReference type="Ensembl" id="ENSPNYT00000011122.1">
    <property type="protein sequence ID" value="ENSPNYP00000010859.1"/>
    <property type="gene ID" value="ENSPNYG00000008240.1"/>
</dbReference>
<dbReference type="STRING" id="303518.ENSPNYP00000010859"/>
<dbReference type="PANTHER" id="PTHR24373:SF370">
    <property type="entry name" value="FISH-LIPS, ISOFORM E"/>
    <property type="match status" value="1"/>
</dbReference>
<dbReference type="SMART" id="SM00369">
    <property type="entry name" value="LRR_TYP"/>
    <property type="match status" value="2"/>
</dbReference>
<proteinExistence type="predicted"/>
<organism evidence="4">
    <name type="scientific">Pundamilia nyererei</name>
    <dbReference type="NCBI Taxonomy" id="303518"/>
    <lineage>
        <taxon>Eukaryota</taxon>
        <taxon>Metazoa</taxon>
        <taxon>Chordata</taxon>
        <taxon>Craniata</taxon>
        <taxon>Vertebrata</taxon>
        <taxon>Euteleostomi</taxon>
        <taxon>Actinopterygii</taxon>
        <taxon>Neopterygii</taxon>
        <taxon>Teleostei</taxon>
        <taxon>Neoteleostei</taxon>
        <taxon>Acanthomorphata</taxon>
        <taxon>Ovalentaria</taxon>
        <taxon>Cichlomorphae</taxon>
        <taxon>Cichliformes</taxon>
        <taxon>Cichlidae</taxon>
        <taxon>African cichlids</taxon>
        <taxon>Pseudocrenilabrinae</taxon>
        <taxon>Haplochromini</taxon>
        <taxon>Pundamilia</taxon>
    </lineage>
</organism>
<dbReference type="Gene3D" id="3.80.10.10">
    <property type="entry name" value="Ribonuclease Inhibitor"/>
    <property type="match status" value="1"/>
</dbReference>
<keyword evidence="1" id="KW-0433">Leucine-rich repeat</keyword>
<dbReference type="SUPFAM" id="SSF52058">
    <property type="entry name" value="L domain-like"/>
    <property type="match status" value="1"/>
</dbReference>
<dbReference type="GO" id="GO:0031012">
    <property type="term" value="C:extracellular matrix"/>
    <property type="evidence" value="ECO:0007669"/>
    <property type="project" value="TreeGrafter"/>
</dbReference>
<dbReference type="PROSITE" id="PS51450">
    <property type="entry name" value="LRR"/>
    <property type="match status" value="2"/>
</dbReference>
<keyword evidence="3" id="KW-0677">Repeat</keyword>
<evidence type="ECO:0000256" key="2">
    <source>
        <dbReference type="ARBA" id="ARBA00022729"/>
    </source>
</evidence>
<dbReference type="GeneTree" id="ENSGT01010000230006"/>
<dbReference type="InterPro" id="IPR003591">
    <property type="entry name" value="Leu-rich_rpt_typical-subtyp"/>
</dbReference>
<dbReference type="InterPro" id="IPR050328">
    <property type="entry name" value="Dev_Immune_Receptor"/>
</dbReference>
<keyword evidence="2" id="KW-0732">Signal</keyword>
<evidence type="ECO:0000256" key="1">
    <source>
        <dbReference type="ARBA" id="ARBA00022614"/>
    </source>
</evidence>
<dbReference type="InterPro" id="IPR032675">
    <property type="entry name" value="LRR_dom_sf"/>
</dbReference>
<dbReference type="GO" id="GO:0005615">
    <property type="term" value="C:extracellular space"/>
    <property type="evidence" value="ECO:0007669"/>
    <property type="project" value="TreeGrafter"/>
</dbReference>
<evidence type="ECO:0000256" key="3">
    <source>
        <dbReference type="ARBA" id="ARBA00022737"/>
    </source>
</evidence>